<evidence type="ECO:0000313" key="1">
    <source>
        <dbReference type="EMBL" id="JAG03738.1"/>
    </source>
</evidence>
<gene>
    <name evidence="1" type="primary">HSE1_0</name>
    <name evidence="1" type="ORF">CM83_23773</name>
</gene>
<reference evidence="1" key="1">
    <citation type="journal article" date="2014" name="PLoS ONE">
        <title>Transcriptome-Based Identification of ABC Transporters in the Western Tarnished Plant Bug Lygus hesperus.</title>
        <authorList>
            <person name="Hull J.J."/>
            <person name="Chaney K."/>
            <person name="Geib S.M."/>
            <person name="Fabrick J.A."/>
            <person name="Brent C.S."/>
            <person name="Walsh D."/>
            <person name="Lavine L.C."/>
        </authorList>
    </citation>
    <scope>NUCLEOTIDE SEQUENCE</scope>
</reference>
<reference evidence="2" key="3">
    <citation type="submission" date="2014-09" db="EMBL/GenBank/DDBJ databases">
        <authorList>
            <person name="Magalhaes I.L.F."/>
            <person name="Oliveira U."/>
            <person name="Santos F.R."/>
            <person name="Vidigal T.H.D.A."/>
            <person name="Brescovit A.D."/>
            <person name="Santos A.J."/>
        </authorList>
    </citation>
    <scope>NUCLEOTIDE SEQUENCE</scope>
</reference>
<sequence>MDEVQLKKFMEAFTASQAAMVKTLVEQLRIEPDKDNLAKVSLFENFDPRKEKFTCYIERFENYCTMKNLSDSAKKAQLLCGSMGSTHYNSLAVFLGPDKSITSLDYKTLVAELEKMLT</sequence>
<organism evidence="1">
    <name type="scientific">Lygus hesperus</name>
    <name type="common">Western plant bug</name>
    <dbReference type="NCBI Taxonomy" id="30085"/>
    <lineage>
        <taxon>Eukaryota</taxon>
        <taxon>Metazoa</taxon>
        <taxon>Ecdysozoa</taxon>
        <taxon>Arthropoda</taxon>
        <taxon>Hexapoda</taxon>
        <taxon>Insecta</taxon>
        <taxon>Pterygota</taxon>
        <taxon>Neoptera</taxon>
        <taxon>Paraneoptera</taxon>
        <taxon>Hemiptera</taxon>
        <taxon>Heteroptera</taxon>
        <taxon>Panheteroptera</taxon>
        <taxon>Cimicomorpha</taxon>
        <taxon>Miridae</taxon>
        <taxon>Mirini</taxon>
        <taxon>Lygus</taxon>
    </lineage>
</organism>
<proteinExistence type="predicted"/>
<accession>A0A0A9WB43</accession>
<reference evidence="1" key="2">
    <citation type="submission" date="2014-07" db="EMBL/GenBank/DDBJ databases">
        <authorList>
            <person name="Hull J."/>
        </authorList>
    </citation>
    <scope>NUCLEOTIDE SEQUENCE</scope>
</reference>
<protein>
    <submittedName>
        <fullName evidence="1">Class E vacuolar protein-sorting machinery protein HSE1</fullName>
    </submittedName>
</protein>
<name>A0A0A9WB43_LYGHE</name>
<evidence type="ECO:0000313" key="2">
    <source>
        <dbReference type="EMBL" id="JAG54038.1"/>
    </source>
</evidence>
<dbReference type="AlphaFoldDB" id="A0A0A9WB43"/>
<dbReference type="EMBL" id="GBRD01011786">
    <property type="protein sequence ID" value="JAG54038.1"/>
    <property type="molecule type" value="Transcribed_RNA"/>
</dbReference>
<feature type="non-terminal residue" evidence="1">
    <location>
        <position position="118"/>
    </location>
</feature>
<dbReference type="EMBL" id="GBHO01039866">
    <property type="protein sequence ID" value="JAG03738.1"/>
    <property type="molecule type" value="Transcribed_RNA"/>
</dbReference>